<keyword evidence="1" id="KW-0472">Membrane</keyword>
<keyword evidence="3" id="KW-1185">Reference proteome</keyword>
<feature type="transmembrane region" description="Helical" evidence="1">
    <location>
        <begin position="22"/>
        <end position="40"/>
    </location>
</feature>
<keyword evidence="1" id="KW-0812">Transmembrane</keyword>
<keyword evidence="1" id="KW-1133">Transmembrane helix</keyword>
<dbReference type="AlphaFoldDB" id="A0A1H3TL69"/>
<gene>
    <name evidence="2" type="ORF">SAMN05421736_11554</name>
</gene>
<dbReference type="Proteomes" id="UP000198935">
    <property type="component" value="Unassembled WGS sequence"/>
</dbReference>
<sequence length="52" mass="5703">MITQTTVPDVCFVRPRLTYKRIAGCLLLAAVPIRLVPLLLGSGTSFFPLKQS</sequence>
<evidence type="ECO:0000256" key="1">
    <source>
        <dbReference type="SAM" id="Phobius"/>
    </source>
</evidence>
<reference evidence="3" key="1">
    <citation type="submission" date="2016-10" db="EMBL/GenBank/DDBJ databases">
        <authorList>
            <person name="Varghese N."/>
            <person name="Submissions S."/>
        </authorList>
    </citation>
    <scope>NUCLEOTIDE SEQUENCE [LARGE SCALE GENOMIC DNA]</scope>
    <source>
        <strain evidence="3">SP</strain>
    </source>
</reference>
<evidence type="ECO:0000313" key="3">
    <source>
        <dbReference type="Proteomes" id="UP000198935"/>
    </source>
</evidence>
<organism evidence="2 3">
    <name type="scientific">Evansella caseinilytica</name>
    <dbReference type="NCBI Taxonomy" id="1503961"/>
    <lineage>
        <taxon>Bacteria</taxon>
        <taxon>Bacillati</taxon>
        <taxon>Bacillota</taxon>
        <taxon>Bacilli</taxon>
        <taxon>Bacillales</taxon>
        <taxon>Bacillaceae</taxon>
        <taxon>Evansella</taxon>
    </lineage>
</organism>
<name>A0A1H3TL69_9BACI</name>
<dbReference type="EMBL" id="FNPI01000015">
    <property type="protein sequence ID" value="SDZ50850.1"/>
    <property type="molecule type" value="Genomic_DNA"/>
</dbReference>
<protein>
    <submittedName>
        <fullName evidence="2">Uncharacterized protein</fullName>
    </submittedName>
</protein>
<proteinExistence type="predicted"/>
<evidence type="ECO:0000313" key="2">
    <source>
        <dbReference type="EMBL" id="SDZ50850.1"/>
    </source>
</evidence>
<accession>A0A1H3TL69</accession>